<gene>
    <name evidence="1" type="ORF">B0I27_11196</name>
</gene>
<evidence type="ECO:0000313" key="1">
    <source>
        <dbReference type="EMBL" id="PRY49540.1"/>
    </source>
</evidence>
<evidence type="ECO:0000313" key="2">
    <source>
        <dbReference type="Proteomes" id="UP000238034"/>
    </source>
</evidence>
<protein>
    <submittedName>
        <fullName evidence="1">Uncharacterized protein</fullName>
    </submittedName>
</protein>
<accession>A0A2T0TV66</accession>
<dbReference type="AlphaFoldDB" id="A0A2T0TV66"/>
<organism evidence="1 2">
    <name type="scientific">Arcticibacter pallidicorallinus</name>
    <dbReference type="NCBI Taxonomy" id="1259464"/>
    <lineage>
        <taxon>Bacteria</taxon>
        <taxon>Pseudomonadati</taxon>
        <taxon>Bacteroidota</taxon>
        <taxon>Sphingobacteriia</taxon>
        <taxon>Sphingobacteriales</taxon>
        <taxon>Sphingobacteriaceae</taxon>
        <taxon>Arcticibacter</taxon>
    </lineage>
</organism>
<dbReference type="EMBL" id="PVTH01000011">
    <property type="protein sequence ID" value="PRY49540.1"/>
    <property type="molecule type" value="Genomic_DNA"/>
</dbReference>
<proteinExistence type="predicted"/>
<reference evidence="1 2" key="1">
    <citation type="submission" date="2018-03" db="EMBL/GenBank/DDBJ databases">
        <title>Genomic Encyclopedia of Type Strains, Phase III (KMG-III): the genomes of soil and plant-associated and newly described type strains.</title>
        <authorList>
            <person name="Whitman W."/>
        </authorList>
    </citation>
    <scope>NUCLEOTIDE SEQUENCE [LARGE SCALE GENOMIC DNA]</scope>
    <source>
        <strain evidence="1 2">CGMCC 1.9313</strain>
    </source>
</reference>
<comment type="caution">
    <text evidence="1">The sequence shown here is derived from an EMBL/GenBank/DDBJ whole genome shotgun (WGS) entry which is preliminary data.</text>
</comment>
<dbReference type="Proteomes" id="UP000238034">
    <property type="component" value="Unassembled WGS sequence"/>
</dbReference>
<keyword evidence="2" id="KW-1185">Reference proteome</keyword>
<name>A0A2T0TV66_9SPHI</name>
<sequence length="133" mass="14860">MHLPDFKCNFVILSIKSGMKRIYSLVSIIMLVALTSIQLVQAAHHHDEAHHFAKHSRSSSQEDFQLVSPKCFVCILHSHQSSSGAILPSVVKIFHHTAPLLTLHVELDCKVHSSHLCRSYNKGPPMHVPLVSL</sequence>